<dbReference type="SMART" id="SM00317">
    <property type="entry name" value="SET"/>
    <property type="match status" value="1"/>
</dbReference>
<accession>A0A550C008</accession>
<evidence type="ECO:0000313" key="5">
    <source>
        <dbReference type="Proteomes" id="UP000320762"/>
    </source>
</evidence>
<organism evidence="4 5">
    <name type="scientific">Schizophyllum amplum</name>
    <dbReference type="NCBI Taxonomy" id="97359"/>
    <lineage>
        <taxon>Eukaryota</taxon>
        <taxon>Fungi</taxon>
        <taxon>Dikarya</taxon>
        <taxon>Basidiomycota</taxon>
        <taxon>Agaricomycotina</taxon>
        <taxon>Agaricomycetes</taxon>
        <taxon>Agaricomycetidae</taxon>
        <taxon>Agaricales</taxon>
        <taxon>Schizophyllaceae</taxon>
        <taxon>Schizophyllum</taxon>
    </lineage>
</organism>
<keyword evidence="2" id="KW-0812">Transmembrane</keyword>
<dbReference type="AlphaFoldDB" id="A0A550C008"/>
<dbReference type="PANTHER" id="PTHR47332">
    <property type="entry name" value="SET DOMAIN-CONTAINING PROTEIN 5"/>
    <property type="match status" value="1"/>
</dbReference>
<gene>
    <name evidence="4" type="ORF">BD626DRAFT_586365</name>
</gene>
<dbReference type="Proteomes" id="UP000320762">
    <property type="component" value="Unassembled WGS sequence"/>
</dbReference>
<dbReference type="SUPFAM" id="SSF82199">
    <property type="entry name" value="SET domain"/>
    <property type="match status" value="2"/>
</dbReference>
<protein>
    <recommendedName>
        <fullName evidence="3">SET domain-containing protein</fullName>
    </recommendedName>
</protein>
<feature type="domain" description="SET" evidence="3">
    <location>
        <begin position="154"/>
        <end position="329"/>
    </location>
</feature>
<dbReference type="PANTHER" id="PTHR47332:SF4">
    <property type="entry name" value="SET DOMAIN-CONTAINING PROTEIN 5"/>
    <property type="match status" value="1"/>
</dbReference>
<feature type="region of interest" description="Disordered" evidence="1">
    <location>
        <begin position="1"/>
        <end position="30"/>
    </location>
</feature>
<dbReference type="InterPro" id="IPR001214">
    <property type="entry name" value="SET_dom"/>
</dbReference>
<feature type="transmembrane region" description="Helical" evidence="2">
    <location>
        <begin position="463"/>
        <end position="482"/>
    </location>
</feature>
<dbReference type="EMBL" id="VDMD01000039">
    <property type="protein sequence ID" value="TRM58109.1"/>
    <property type="molecule type" value="Genomic_DNA"/>
</dbReference>
<dbReference type="Pfam" id="PF00856">
    <property type="entry name" value="SET"/>
    <property type="match status" value="2"/>
</dbReference>
<dbReference type="InterPro" id="IPR053185">
    <property type="entry name" value="SET_domain_protein"/>
</dbReference>
<evidence type="ECO:0000259" key="3">
    <source>
        <dbReference type="PROSITE" id="PS50280"/>
    </source>
</evidence>
<feature type="compositionally biased region" description="Polar residues" evidence="1">
    <location>
        <begin position="11"/>
        <end position="30"/>
    </location>
</feature>
<evidence type="ECO:0000256" key="1">
    <source>
        <dbReference type="SAM" id="MobiDB-lite"/>
    </source>
</evidence>
<dbReference type="InterPro" id="IPR046341">
    <property type="entry name" value="SET_dom_sf"/>
</dbReference>
<proteinExistence type="predicted"/>
<keyword evidence="2" id="KW-1133">Transmembrane helix</keyword>
<dbReference type="STRING" id="97359.A0A550C008"/>
<reference evidence="4 5" key="1">
    <citation type="journal article" date="2019" name="New Phytol.">
        <title>Comparative genomics reveals unique wood-decay strategies and fruiting body development in the Schizophyllaceae.</title>
        <authorList>
            <person name="Almasi E."/>
            <person name="Sahu N."/>
            <person name="Krizsan K."/>
            <person name="Balint B."/>
            <person name="Kovacs G.M."/>
            <person name="Kiss B."/>
            <person name="Cseklye J."/>
            <person name="Drula E."/>
            <person name="Henrissat B."/>
            <person name="Nagy I."/>
            <person name="Chovatia M."/>
            <person name="Adam C."/>
            <person name="LaButti K."/>
            <person name="Lipzen A."/>
            <person name="Riley R."/>
            <person name="Grigoriev I.V."/>
            <person name="Nagy L.G."/>
        </authorList>
    </citation>
    <scope>NUCLEOTIDE SEQUENCE [LARGE SCALE GENOMIC DNA]</scope>
    <source>
        <strain evidence="4 5">NL-1724</strain>
    </source>
</reference>
<dbReference type="Gene3D" id="2.170.270.10">
    <property type="entry name" value="SET domain"/>
    <property type="match status" value="2"/>
</dbReference>
<sequence>MKRGFLKNANKGKSASRSQTETETVVQTSSQLQKVGPAWETNVQRRDLSAMDRNTKMVDIPDGPSHFNLSYGVVEGAGKLVEGFTPPPLQIEQAKEVDHPDYQTVVTTIPILYQDITMHSDAERRDSWCDAILDGATKRHIFSYPGFPQLVPRPPTAVHRIGPAGAKGLGVFATRNIKEGDLILAERPLIMTPLCLPSDVPVPKDFTIEQMSQARMMAWEEHLKFLVDRMLPERRAALMALANGHEHDGSGPIFGRIRTNGIGGGSKWKWKGGQGRNGRYTLVYDEISRLNHSCRPNATHNDVDEASFSKSVVAARDIAAGEEIFISYIDSRKPYAERKKKLAPYGVDCTCAACADHTASDARRAKIVPYVGPSTAELVASQINRYLTQIAILEEEGLESLSEYVHFHLGLVALYMGSGDRAKVAKYSKRTEVLSKRLDNNGTDQDMALLLSMMSNLLRMIDIGFSKLLLLGTFTFVIYYLMKRGFLDSEKAKKAALGVGATGKRVVKISHQALEEKGVCSPNAQYSFNRPTFSARLRAVRHIKAGEEITITYANLDVPCAQRQKELAPYGFTCTCAACKEGAASDARRAKIPSAIDVGTKLSLPELLEVMTLIEREGLEDMPVYLDAMMRITEAYQVQKDWSKCALYAKKVQAFLPMETDGDDDE</sequence>
<name>A0A550C008_9AGAR</name>
<dbReference type="OrthoDB" id="5945798at2759"/>
<keyword evidence="2" id="KW-0472">Membrane</keyword>
<evidence type="ECO:0000256" key="2">
    <source>
        <dbReference type="SAM" id="Phobius"/>
    </source>
</evidence>
<dbReference type="CDD" id="cd20071">
    <property type="entry name" value="SET_SMYD"/>
    <property type="match status" value="2"/>
</dbReference>
<keyword evidence="5" id="KW-1185">Reference proteome</keyword>
<dbReference type="PROSITE" id="PS50280">
    <property type="entry name" value="SET"/>
    <property type="match status" value="1"/>
</dbReference>
<comment type="caution">
    <text evidence="4">The sequence shown here is derived from an EMBL/GenBank/DDBJ whole genome shotgun (WGS) entry which is preliminary data.</text>
</comment>
<evidence type="ECO:0000313" key="4">
    <source>
        <dbReference type="EMBL" id="TRM58109.1"/>
    </source>
</evidence>